<organism evidence="3 4">
    <name type="scientific">Drosophila suzukii</name>
    <name type="common">Spotted-wing drosophila fruit fly</name>
    <dbReference type="NCBI Taxonomy" id="28584"/>
    <lineage>
        <taxon>Eukaryota</taxon>
        <taxon>Metazoa</taxon>
        <taxon>Ecdysozoa</taxon>
        <taxon>Arthropoda</taxon>
        <taxon>Hexapoda</taxon>
        <taxon>Insecta</taxon>
        <taxon>Pterygota</taxon>
        <taxon>Neoptera</taxon>
        <taxon>Endopterygota</taxon>
        <taxon>Diptera</taxon>
        <taxon>Brachycera</taxon>
        <taxon>Muscomorpha</taxon>
        <taxon>Ephydroidea</taxon>
        <taxon>Drosophilidae</taxon>
        <taxon>Drosophila</taxon>
        <taxon>Sophophora</taxon>
    </lineage>
</organism>
<feature type="region of interest" description="Disordered" evidence="1">
    <location>
        <begin position="223"/>
        <end position="242"/>
    </location>
</feature>
<feature type="transmembrane region" description="Helical" evidence="2">
    <location>
        <begin position="46"/>
        <end position="63"/>
    </location>
</feature>
<dbReference type="GeneID" id="108012155"/>
<feature type="region of interest" description="Disordered" evidence="1">
    <location>
        <begin position="1"/>
        <end position="36"/>
    </location>
</feature>
<gene>
    <name evidence="4" type="primary">LOC108012155</name>
</gene>
<keyword evidence="2" id="KW-0472">Membrane</keyword>
<accession>A0AB39ZCH1</accession>
<dbReference type="Proteomes" id="UP001652628">
    <property type="component" value="Chromosome 2L"/>
</dbReference>
<dbReference type="AlphaFoldDB" id="A0AB39ZCH1"/>
<sequence>MAISTPNTKPQQPGKMTKQKHKSLYNPLKSETSSHSAKMGEMWNKPYMGIIIFCIVVSNGMAIPTELARYTQLGQGPLTEANNSVVSTTNNLGLNLDTSSPAPDFEYALLGEDPKDQQWFRVSLTPKTNKTGYRAQFATRKHPPFDSQVAHRHDKTIQDLLNWLDRSEDQSLLKVYRDLLAYTPQAESSQEFPHGNEIEKEVKVLRKQGCQRHDHRLFLVEEEGTSTTTSPPPGQSQPQSANNLVYFIKGLK</sequence>
<keyword evidence="2" id="KW-0812">Transmembrane</keyword>
<proteinExistence type="predicted"/>
<feature type="compositionally biased region" description="Polar residues" evidence="1">
    <location>
        <begin position="1"/>
        <end position="11"/>
    </location>
</feature>
<evidence type="ECO:0000256" key="1">
    <source>
        <dbReference type="SAM" id="MobiDB-lite"/>
    </source>
</evidence>
<protein>
    <submittedName>
        <fullName evidence="4">Uncharacterized protein</fullName>
    </submittedName>
</protein>
<evidence type="ECO:0000256" key="2">
    <source>
        <dbReference type="SAM" id="Phobius"/>
    </source>
</evidence>
<keyword evidence="3" id="KW-1185">Reference proteome</keyword>
<reference evidence="4" key="1">
    <citation type="submission" date="2025-08" db="UniProtKB">
        <authorList>
            <consortium name="RefSeq"/>
        </authorList>
    </citation>
    <scope>IDENTIFICATION</scope>
</reference>
<keyword evidence="2" id="KW-1133">Transmembrane helix</keyword>
<evidence type="ECO:0000313" key="4">
    <source>
        <dbReference type="RefSeq" id="XP_016932939.3"/>
    </source>
</evidence>
<name>A0AB39ZCH1_DROSZ</name>
<dbReference type="RefSeq" id="XP_016932939.3">
    <property type="nucleotide sequence ID" value="XM_017077450.4"/>
</dbReference>
<evidence type="ECO:0000313" key="3">
    <source>
        <dbReference type="Proteomes" id="UP001652628"/>
    </source>
</evidence>